<reference evidence="2" key="1">
    <citation type="submission" date="2021-01" db="EMBL/GenBank/DDBJ databases">
        <title>Modified the classification status of verrucomicrobia.</title>
        <authorList>
            <person name="Feng X."/>
        </authorList>
    </citation>
    <scope>NUCLEOTIDE SEQUENCE</scope>
    <source>
        <strain evidence="2">KCTC 12986</strain>
    </source>
</reference>
<proteinExistence type="predicted"/>
<keyword evidence="1" id="KW-0472">Membrane</keyword>
<dbReference type="Proteomes" id="UP000604083">
    <property type="component" value="Unassembled WGS sequence"/>
</dbReference>
<gene>
    <name evidence="2" type="ORF">JIN78_15115</name>
</gene>
<evidence type="ECO:0000313" key="3">
    <source>
        <dbReference type="Proteomes" id="UP000604083"/>
    </source>
</evidence>
<sequence length="64" mass="6914">MFSRAVMAFARRLLFSQLILLGSGFASSPGALPPVDKEPGAEPESSVAILIGGLLWFLLLRKRN</sequence>
<keyword evidence="1" id="KW-0812">Transmembrane</keyword>
<accession>A0A934VIT1</accession>
<feature type="transmembrane region" description="Helical" evidence="1">
    <location>
        <begin position="45"/>
        <end position="61"/>
    </location>
</feature>
<dbReference type="NCBIfam" id="TIGR02595">
    <property type="entry name" value="PEP_CTERM"/>
    <property type="match status" value="1"/>
</dbReference>
<keyword evidence="3" id="KW-1185">Reference proteome</keyword>
<protein>
    <submittedName>
        <fullName evidence="2">PEP-CTERM sorting domain-containing protein</fullName>
    </submittedName>
</protein>
<dbReference type="EMBL" id="JAENIO010000051">
    <property type="protein sequence ID" value="MBK1835398.1"/>
    <property type="molecule type" value="Genomic_DNA"/>
</dbReference>
<comment type="caution">
    <text evidence="2">The sequence shown here is derived from an EMBL/GenBank/DDBJ whole genome shotgun (WGS) entry which is preliminary data.</text>
</comment>
<evidence type="ECO:0000313" key="2">
    <source>
        <dbReference type="EMBL" id="MBK1835398.1"/>
    </source>
</evidence>
<keyword evidence="1" id="KW-1133">Transmembrane helix</keyword>
<dbReference type="AlphaFoldDB" id="A0A934VIT1"/>
<dbReference type="RefSeq" id="WP_200392833.1">
    <property type="nucleotide sequence ID" value="NZ_JAENIO010000051.1"/>
</dbReference>
<dbReference type="InterPro" id="IPR013424">
    <property type="entry name" value="Ice-binding_C"/>
</dbReference>
<name>A0A934VIT1_9BACT</name>
<organism evidence="2 3">
    <name type="scientific">Roseibacillus ishigakijimensis</name>
    <dbReference type="NCBI Taxonomy" id="454146"/>
    <lineage>
        <taxon>Bacteria</taxon>
        <taxon>Pseudomonadati</taxon>
        <taxon>Verrucomicrobiota</taxon>
        <taxon>Verrucomicrobiia</taxon>
        <taxon>Verrucomicrobiales</taxon>
        <taxon>Verrucomicrobiaceae</taxon>
        <taxon>Roseibacillus</taxon>
    </lineage>
</organism>
<evidence type="ECO:0000256" key="1">
    <source>
        <dbReference type="SAM" id="Phobius"/>
    </source>
</evidence>